<evidence type="ECO:0000313" key="5">
    <source>
        <dbReference type="EMBL" id="SDP44270.1"/>
    </source>
</evidence>
<evidence type="ECO:0000256" key="2">
    <source>
        <dbReference type="ARBA" id="ARBA00023002"/>
    </source>
</evidence>
<dbReference type="SMART" id="SM00822">
    <property type="entry name" value="PKS_KR"/>
    <property type="match status" value="1"/>
</dbReference>
<keyword evidence="2" id="KW-0560">Oxidoreductase</keyword>
<gene>
    <name evidence="5" type="ORF">SAMN05216259_1324</name>
</gene>
<dbReference type="InterPro" id="IPR020904">
    <property type="entry name" value="Sc_DH/Rdtase_CS"/>
</dbReference>
<keyword evidence="6" id="KW-1185">Reference proteome</keyword>
<dbReference type="Proteomes" id="UP000199341">
    <property type="component" value="Unassembled WGS sequence"/>
</dbReference>
<dbReference type="PROSITE" id="PS00061">
    <property type="entry name" value="ADH_SHORT"/>
    <property type="match status" value="1"/>
</dbReference>
<evidence type="ECO:0000259" key="4">
    <source>
        <dbReference type="SMART" id="SM00822"/>
    </source>
</evidence>
<dbReference type="PRINTS" id="PR00081">
    <property type="entry name" value="GDHRDH"/>
</dbReference>
<dbReference type="SUPFAM" id="SSF51735">
    <property type="entry name" value="NAD(P)-binding Rossmann-fold domains"/>
    <property type="match status" value="1"/>
</dbReference>
<dbReference type="InterPro" id="IPR057326">
    <property type="entry name" value="KR_dom"/>
</dbReference>
<dbReference type="PRINTS" id="PR00080">
    <property type="entry name" value="SDRFAMILY"/>
</dbReference>
<accession>A0A1H0SR85</accession>
<dbReference type="STRING" id="310781.SAMN05216259_1324"/>
<evidence type="ECO:0000313" key="6">
    <source>
        <dbReference type="Proteomes" id="UP000199341"/>
    </source>
</evidence>
<dbReference type="InterPro" id="IPR051911">
    <property type="entry name" value="SDR_oxidoreductase"/>
</dbReference>
<sequence length="305" mass="32877">MRSVRSASAALRPARSERQKVWEFMSKVWFITGANRGFGYEIARAALESGDTVVATARRPQEAQAALSAYGERMLALPLDVTDTMAIETAVSAATDRFGRIDVLVNNAGYGQLGYFEEQSPESVERQFATNVFGVFNVTRAVLPVMRAQRSGHVITISSLSGIVGIGGSPVYGATKFAVTGWSEGLGREVAPFGIHVTCVHPGMFRTDFLDPSSVGHGDVEIDDYAPFRAEQRAYLDASNHTQLGDPVKFGPAVVQLAALQTPPLRWASGSDALASFTQRARELTDSAAEWEELSRSTDIPAATT</sequence>
<protein>
    <submittedName>
        <fullName evidence="5">NADP-dependent 3-hydroxy acid dehydrogenase YdfG</fullName>
    </submittedName>
</protein>
<dbReference type="CDD" id="cd05374">
    <property type="entry name" value="17beta-HSD-like_SDR_c"/>
    <property type="match status" value="1"/>
</dbReference>
<dbReference type="PANTHER" id="PTHR43976:SF16">
    <property type="entry name" value="SHORT-CHAIN DEHYDROGENASE_REDUCTASE FAMILY PROTEIN"/>
    <property type="match status" value="1"/>
</dbReference>
<dbReference type="PANTHER" id="PTHR43976">
    <property type="entry name" value="SHORT CHAIN DEHYDROGENASE"/>
    <property type="match status" value="1"/>
</dbReference>
<dbReference type="InterPro" id="IPR002347">
    <property type="entry name" value="SDR_fam"/>
</dbReference>
<comment type="similarity">
    <text evidence="1 3">Belongs to the short-chain dehydrogenases/reductases (SDR) family.</text>
</comment>
<dbReference type="Pfam" id="PF00106">
    <property type="entry name" value="adh_short"/>
    <property type="match status" value="1"/>
</dbReference>
<feature type="domain" description="Ketoreductase" evidence="4">
    <location>
        <begin position="27"/>
        <end position="208"/>
    </location>
</feature>
<dbReference type="EMBL" id="FNIE01000032">
    <property type="protein sequence ID" value="SDP44270.1"/>
    <property type="molecule type" value="Genomic_DNA"/>
</dbReference>
<dbReference type="NCBIfam" id="NF004824">
    <property type="entry name" value="PRK06180.1"/>
    <property type="match status" value="1"/>
</dbReference>
<proteinExistence type="inferred from homology"/>
<dbReference type="InterPro" id="IPR036291">
    <property type="entry name" value="NAD(P)-bd_dom_sf"/>
</dbReference>
<organism evidence="5 6">
    <name type="scientific">Actinacidiphila guanduensis</name>
    <dbReference type="NCBI Taxonomy" id="310781"/>
    <lineage>
        <taxon>Bacteria</taxon>
        <taxon>Bacillati</taxon>
        <taxon>Actinomycetota</taxon>
        <taxon>Actinomycetes</taxon>
        <taxon>Kitasatosporales</taxon>
        <taxon>Streptomycetaceae</taxon>
        <taxon>Actinacidiphila</taxon>
    </lineage>
</organism>
<evidence type="ECO:0000256" key="1">
    <source>
        <dbReference type="ARBA" id="ARBA00006484"/>
    </source>
</evidence>
<evidence type="ECO:0000256" key="3">
    <source>
        <dbReference type="RuleBase" id="RU000363"/>
    </source>
</evidence>
<dbReference type="AlphaFoldDB" id="A0A1H0SR85"/>
<name>A0A1H0SR85_9ACTN</name>
<reference evidence="5 6" key="1">
    <citation type="submission" date="2016-10" db="EMBL/GenBank/DDBJ databases">
        <authorList>
            <person name="de Groot N.N."/>
        </authorList>
    </citation>
    <scope>NUCLEOTIDE SEQUENCE [LARGE SCALE GENOMIC DNA]</scope>
    <source>
        <strain evidence="5 6">CGMCC 4.2022</strain>
    </source>
</reference>
<dbReference type="GO" id="GO:0016491">
    <property type="term" value="F:oxidoreductase activity"/>
    <property type="evidence" value="ECO:0007669"/>
    <property type="project" value="UniProtKB-KW"/>
</dbReference>
<dbReference type="Gene3D" id="3.40.50.720">
    <property type="entry name" value="NAD(P)-binding Rossmann-like Domain"/>
    <property type="match status" value="1"/>
</dbReference>